<protein>
    <submittedName>
        <fullName evidence="2">Uncharacterized protein</fullName>
    </submittedName>
</protein>
<feature type="region of interest" description="Disordered" evidence="1">
    <location>
        <begin position="30"/>
        <end position="64"/>
    </location>
</feature>
<reference evidence="2" key="2">
    <citation type="journal article" date="2021" name="PeerJ">
        <title>Extensive microbial diversity within the chicken gut microbiome revealed by metagenomics and culture.</title>
        <authorList>
            <person name="Gilroy R."/>
            <person name="Ravi A."/>
            <person name="Getino M."/>
            <person name="Pursley I."/>
            <person name="Horton D.L."/>
            <person name="Alikhan N.F."/>
            <person name="Baker D."/>
            <person name="Gharbi K."/>
            <person name="Hall N."/>
            <person name="Watson M."/>
            <person name="Adriaenssens E.M."/>
            <person name="Foster-Nyarko E."/>
            <person name="Jarju S."/>
            <person name="Secka A."/>
            <person name="Antonio M."/>
            <person name="Oren A."/>
            <person name="Chaudhuri R.R."/>
            <person name="La Ragione R."/>
            <person name="Hildebrand F."/>
            <person name="Pallen M.J."/>
        </authorList>
    </citation>
    <scope>NUCLEOTIDE SEQUENCE</scope>
    <source>
        <strain evidence="2">CHK184-25365</strain>
    </source>
</reference>
<comment type="caution">
    <text evidence="2">The sequence shown here is derived from an EMBL/GenBank/DDBJ whole genome shotgun (WGS) entry which is preliminary data.</text>
</comment>
<evidence type="ECO:0000313" key="2">
    <source>
        <dbReference type="EMBL" id="HIR41125.1"/>
    </source>
</evidence>
<organism evidence="2 3">
    <name type="scientific">Candidatus Egerieicola pullicola</name>
    <dbReference type="NCBI Taxonomy" id="2840775"/>
    <lineage>
        <taxon>Bacteria</taxon>
        <taxon>Bacillati</taxon>
        <taxon>Bacillota</taxon>
        <taxon>Clostridia</taxon>
        <taxon>Eubacteriales</taxon>
        <taxon>Oscillospiraceae</taxon>
        <taxon>Oscillospiraceae incertae sedis</taxon>
        <taxon>Candidatus Egerieicola</taxon>
    </lineage>
</organism>
<gene>
    <name evidence="2" type="ORF">IAB36_04795</name>
</gene>
<name>A0A9D1AJ86_9FIRM</name>
<evidence type="ECO:0000313" key="3">
    <source>
        <dbReference type="Proteomes" id="UP000886749"/>
    </source>
</evidence>
<sequence length="64" mass="7175">MYPAPQDKQAVLEEDPLEEMMDVASATECTGLMPTPPANEAEAESYTELYPIPRPPKPPQKHHR</sequence>
<reference evidence="2" key="1">
    <citation type="submission" date="2020-10" db="EMBL/GenBank/DDBJ databases">
        <authorList>
            <person name="Gilroy R."/>
        </authorList>
    </citation>
    <scope>NUCLEOTIDE SEQUENCE</scope>
    <source>
        <strain evidence="2">CHK184-25365</strain>
    </source>
</reference>
<proteinExistence type="predicted"/>
<dbReference type="Proteomes" id="UP000886749">
    <property type="component" value="Unassembled WGS sequence"/>
</dbReference>
<accession>A0A9D1AJ86</accession>
<dbReference type="EMBL" id="DVGY01000105">
    <property type="protein sequence ID" value="HIR41125.1"/>
    <property type="molecule type" value="Genomic_DNA"/>
</dbReference>
<evidence type="ECO:0000256" key="1">
    <source>
        <dbReference type="SAM" id="MobiDB-lite"/>
    </source>
</evidence>
<dbReference type="AlphaFoldDB" id="A0A9D1AJ86"/>